<sequence>GLGIPLSTSGTCLLFGDENWPASALADALDQQGWQIMQADLMADIPSILNRLPASDGPWTVCLALSDVSQDTYHQLMGWAQVMLRHFAEQPVTLLLFTRQAGHIGNNN</sequence>
<proteinExistence type="predicted"/>
<name>A0A2A8B2T0_9BACI</name>
<evidence type="ECO:0000313" key="1">
    <source>
        <dbReference type="EMBL" id="PEM36412.1"/>
    </source>
</evidence>
<accession>A0A2A8B2T0</accession>
<dbReference type="Proteomes" id="UP000220621">
    <property type="component" value="Unassembled WGS sequence"/>
</dbReference>
<comment type="caution">
    <text evidence="1">The sequence shown here is derived from an EMBL/GenBank/DDBJ whole genome shotgun (WGS) entry which is preliminary data.</text>
</comment>
<organism evidence="1 2">
    <name type="scientific">Bacillus wiedmannii</name>
    <dbReference type="NCBI Taxonomy" id="1890302"/>
    <lineage>
        <taxon>Bacteria</taxon>
        <taxon>Bacillati</taxon>
        <taxon>Bacillota</taxon>
        <taxon>Bacilli</taxon>
        <taxon>Bacillales</taxon>
        <taxon>Bacillaceae</taxon>
        <taxon>Bacillus</taxon>
        <taxon>Bacillus cereus group</taxon>
    </lineage>
</organism>
<dbReference type="EMBL" id="NUDL01000315">
    <property type="protein sequence ID" value="PEM36412.1"/>
    <property type="molecule type" value="Genomic_DNA"/>
</dbReference>
<evidence type="ECO:0000313" key="2">
    <source>
        <dbReference type="Proteomes" id="UP000220621"/>
    </source>
</evidence>
<protein>
    <submittedName>
        <fullName evidence="1">Uncharacterized protein</fullName>
    </submittedName>
</protein>
<dbReference type="AlphaFoldDB" id="A0A2A8B2T0"/>
<gene>
    <name evidence="1" type="ORF">CN611_32340</name>
</gene>
<reference evidence="1 2" key="1">
    <citation type="submission" date="2017-09" db="EMBL/GenBank/DDBJ databases">
        <title>Large-scale bioinformatics analysis of Bacillus genomes uncovers conserved roles of natural products in bacterial physiology.</title>
        <authorList>
            <consortium name="Agbiome Team Llc"/>
            <person name="Bleich R.M."/>
            <person name="Grubbs K.J."/>
            <person name="Santa Maria K.C."/>
            <person name="Allen S.E."/>
            <person name="Farag S."/>
            <person name="Shank E.A."/>
            <person name="Bowers A."/>
        </authorList>
    </citation>
    <scope>NUCLEOTIDE SEQUENCE [LARGE SCALE GENOMIC DNA]</scope>
    <source>
        <strain evidence="1 2">AFS010764</strain>
    </source>
</reference>
<feature type="non-terminal residue" evidence="1">
    <location>
        <position position="1"/>
    </location>
</feature>
<feature type="non-terminal residue" evidence="1">
    <location>
        <position position="108"/>
    </location>
</feature>